<evidence type="ECO:0000256" key="1">
    <source>
        <dbReference type="SAM" id="MobiDB-lite"/>
    </source>
</evidence>
<organism evidence="2">
    <name type="scientific">Darwin bee virus 7</name>
    <dbReference type="NCBI Taxonomy" id="2201282"/>
    <lineage>
        <taxon>Viruses</taxon>
        <taxon>Riboviria</taxon>
        <taxon>Orthornavirae</taxon>
        <taxon>Pisuviricota</taxon>
        <taxon>Pisoniviricetes</taxon>
        <taxon>Picornavirales</taxon>
    </lineage>
</organism>
<sequence>MAQAALCDKKSNGTYTQVRVYIIEFSHYRGAISTEMPWFPDTKSETNDFVTDEIINKKANLNKMITTCTVYEATSGPATFLLEEWAVKYDSEPVYTRHYVYTNELGAFTVSVLMYKILKNGDKIPVKFRIDTPGNVINPGFIKATRILNGIPSYLPANMRAITFNDNGIYPVASGVKGQTRFQAPSVVNVLRKLYEEFGEGFDIAIRTFYTNYAVMYIRFLPSEPFSSSQLYIRVPSDYKDMYAVLTIDVESLIIDGIYPSGLNLLTSDMAQFTTDTIENVTANAAIAGAMIGGSVIEGIGKGVQAYAQYKQWQEQLAWYKESQQNLMAFSKEYQGKQYAQQRTMAAAQYEQQRNMAVLNTELAGYRTGASAYGFSHTDTSTAGLGYTPSNSLRFGSASVVSNWDPAAHLPESKRISFTRGKTYNDQGTSASPIQTDEGPGDAIATSLLPHQQLVQAEVHSEDNSA</sequence>
<accession>A0A2U8JQ87</accession>
<name>A0A2U8JQ87_9VIRU</name>
<evidence type="ECO:0000313" key="2">
    <source>
        <dbReference type="EMBL" id="AWK77850.1"/>
    </source>
</evidence>
<protein>
    <submittedName>
        <fullName evidence="2">Polyprotein</fullName>
    </submittedName>
</protein>
<feature type="compositionally biased region" description="Polar residues" evidence="1">
    <location>
        <begin position="420"/>
        <end position="435"/>
    </location>
</feature>
<proteinExistence type="predicted"/>
<reference evidence="2" key="1">
    <citation type="journal article" date="2018" name="J. Gen. Virol.">
        <title>Metagenomic analysis of Varroa-free Australian honey bees (Apis mellifera) shows a diverse Picornavirales virome.</title>
        <authorList>
            <person name="Roberts J.M."/>
            <person name="Anderson D.L."/>
            <person name="Durr P.A."/>
        </authorList>
    </citation>
    <scope>NUCLEOTIDE SEQUENCE</scope>
    <source>
        <strain evidence="2">NT-15</strain>
    </source>
</reference>
<dbReference type="EMBL" id="MG995698">
    <property type="protein sequence ID" value="AWK77850.1"/>
    <property type="molecule type" value="Genomic_RNA"/>
</dbReference>
<reference evidence="2" key="2">
    <citation type="submission" date="2018-02" db="EMBL/GenBank/DDBJ databases">
        <authorList>
            <person name="Anderson D."/>
            <person name="Durr P."/>
        </authorList>
    </citation>
    <scope>NUCLEOTIDE SEQUENCE</scope>
    <source>
        <strain evidence="2">NT-15</strain>
    </source>
</reference>
<feature type="region of interest" description="Disordered" evidence="1">
    <location>
        <begin position="418"/>
        <end position="444"/>
    </location>
</feature>